<dbReference type="EC" id="2.1.1.-" evidence="8"/>
<dbReference type="PRINTS" id="PR00508">
    <property type="entry name" value="S21N4MTFRASE"/>
</dbReference>
<dbReference type="PANTHER" id="PTHR13370">
    <property type="entry name" value="RNA METHYLASE-RELATED"/>
    <property type="match status" value="1"/>
</dbReference>
<dbReference type="InterPro" id="IPR002052">
    <property type="entry name" value="DNA_methylase_N6_adenine_CS"/>
</dbReference>
<keyword evidence="5" id="KW-0235">DNA replication</keyword>
<gene>
    <name evidence="11" type="primary">ccrMIM</name>
    <name evidence="11" type="ORF">GCM10011503_10920</name>
</gene>
<organism evidence="11 12">
    <name type="scientific">Henriciella pelagia</name>
    <dbReference type="NCBI Taxonomy" id="1977912"/>
    <lineage>
        <taxon>Bacteria</taxon>
        <taxon>Pseudomonadati</taxon>
        <taxon>Pseudomonadota</taxon>
        <taxon>Alphaproteobacteria</taxon>
        <taxon>Hyphomonadales</taxon>
        <taxon>Hyphomonadaceae</taxon>
        <taxon>Henriciella</taxon>
    </lineage>
</organism>
<evidence type="ECO:0000256" key="6">
    <source>
        <dbReference type="ARBA" id="ARBA00023125"/>
    </source>
</evidence>
<feature type="domain" description="DNA methylase N-4/N-6" evidence="9">
    <location>
        <begin position="25"/>
        <end position="246"/>
    </location>
</feature>
<dbReference type="InterPro" id="IPR002941">
    <property type="entry name" value="DNA_methylase_N4/N6"/>
</dbReference>
<evidence type="ECO:0000256" key="2">
    <source>
        <dbReference type="ARBA" id="ARBA00022603"/>
    </source>
</evidence>
<comment type="catalytic activity">
    <reaction evidence="7">
        <text>a 2'-deoxyadenosine in DNA + S-adenosyl-L-methionine = an N(6)-methyl-2'-deoxyadenosine in DNA + S-adenosyl-L-homocysteine + H(+)</text>
        <dbReference type="Rhea" id="RHEA:15197"/>
        <dbReference type="Rhea" id="RHEA-COMP:12418"/>
        <dbReference type="Rhea" id="RHEA-COMP:12419"/>
        <dbReference type="ChEBI" id="CHEBI:15378"/>
        <dbReference type="ChEBI" id="CHEBI:57856"/>
        <dbReference type="ChEBI" id="CHEBI:59789"/>
        <dbReference type="ChEBI" id="CHEBI:90615"/>
        <dbReference type="ChEBI" id="CHEBI:90616"/>
        <dbReference type="EC" id="2.1.1.72"/>
    </reaction>
</comment>
<dbReference type="RefSeq" id="WP_084391502.1">
    <property type="nucleotide sequence ID" value="NZ_BMKF01000001.1"/>
</dbReference>
<evidence type="ECO:0000259" key="10">
    <source>
        <dbReference type="Pfam" id="PF18755"/>
    </source>
</evidence>
<evidence type="ECO:0000313" key="11">
    <source>
        <dbReference type="EMBL" id="GGB63984.1"/>
    </source>
</evidence>
<protein>
    <recommendedName>
        <fullName evidence="8">Methyltransferase</fullName>
        <ecNumber evidence="8">2.1.1.-</ecNumber>
    </recommendedName>
</protein>
<keyword evidence="12" id="KW-1185">Reference proteome</keyword>
<dbReference type="GO" id="GO:0008168">
    <property type="term" value="F:methyltransferase activity"/>
    <property type="evidence" value="ECO:0007669"/>
    <property type="project" value="UniProtKB-KW"/>
</dbReference>
<evidence type="ECO:0000256" key="1">
    <source>
        <dbReference type="ARBA" id="ARBA00006594"/>
    </source>
</evidence>
<dbReference type="Proteomes" id="UP000628854">
    <property type="component" value="Unassembled WGS sequence"/>
</dbReference>
<evidence type="ECO:0000256" key="3">
    <source>
        <dbReference type="ARBA" id="ARBA00022679"/>
    </source>
</evidence>
<keyword evidence="4" id="KW-0949">S-adenosyl-L-methionine</keyword>
<proteinExistence type="inferred from homology"/>
<dbReference type="InterPro" id="IPR001091">
    <property type="entry name" value="RM_Methyltransferase"/>
</dbReference>
<sequence length="361" mass="40474">MDLIRNTIIEGECVDVLSRLPDKSVDLVFADPPYNLQLGGGLTRPDQSHVDGVDDAWDQFDSFDAYDLFTHQWLTECRRVLKDDGAIWVIGSYHNIFRVGAILQDSGFWIQNDVIWLKSNPMPNFKGTRFQNAHETLIWAGKTEKSRVTFNYDALKAFNEDKQMRSDWTIPLCTGSERLKDTVTGKKAHPTQKPEALLKRVLLATTNPGDVVLDPFSGTGTTAAAAKMLGRDYVGIEQDPAYIRLSRARLKAITPLNGEALETQKGARALPRVPFGALVENGWLKPGDRLWSPKKRHHARIRVDGSLSTGDASGSIHRLGAHVMKAPACNGWTFWHYESPKGDLAPIDLLRRRYRQENGLN</sequence>
<evidence type="ECO:0000256" key="8">
    <source>
        <dbReference type="RuleBase" id="RU362026"/>
    </source>
</evidence>
<accession>A0ABQ1JAC9</accession>
<dbReference type="GO" id="GO:0032259">
    <property type="term" value="P:methylation"/>
    <property type="evidence" value="ECO:0007669"/>
    <property type="project" value="UniProtKB-KW"/>
</dbReference>
<dbReference type="SUPFAM" id="SSF53335">
    <property type="entry name" value="S-adenosyl-L-methionine-dependent methyltransferases"/>
    <property type="match status" value="1"/>
</dbReference>
<dbReference type="InterPro" id="IPR040843">
    <property type="entry name" value="RAMA"/>
</dbReference>
<dbReference type="InterPro" id="IPR029063">
    <property type="entry name" value="SAM-dependent_MTases_sf"/>
</dbReference>
<dbReference type="PROSITE" id="PS00092">
    <property type="entry name" value="N6_MTASE"/>
    <property type="match status" value="1"/>
</dbReference>
<feature type="domain" description="RAMA" evidence="10">
    <location>
        <begin position="261"/>
        <end position="358"/>
    </location>
</feature>
<dbReference type="Gene3D" id="3.40.50.150">
    <property type="entry name" value="Vaccinia Virus protein VP39"/>
    <property type="match status" value="1"/>
</dbReference>
<dbReference type="EMBL" id="BMKF01000001">
    <property type="protein sequence ID" value="GGB63984.1"/>
    <property type="molecule type" value="Genomic_DNA"/>
</dbReference>
<dbReference type="PANTHER" id="PTHR13370:SF3">
    <property type="entry name" value="TRNA (GUANINE(10)-N2)-METHYLTRANSFERASE HOMOLOG"/>
    <property type="match status" value="1"/>
</dbReference>
<comment type="caution">
    <text evidence="11">The sequence shown here is derived from an EMBL/GenBank/DDBJ whole genome shotgun (WGS) entry which is preliminary data.</text>
</comment>
<evidence type="ECO:0000259" key="9">
    <source>
        <dbReference type="Pfam" id="PF01555"/>
    </source>
</evidence>
<keyword evidence="3" id="KW-0808">Transferase</keyword>
<comment type="similarity">
    <text evidence="1 8">Belongs to the N(4)/N(6)-methyltransferase family.</text>
</comment>
<reference evidence="12" key="1">
    <citation type="journal article" date="2019" name="Int. J. Syst. Evol. Microbiol.">
        <title>The Global Catalogue of Microorganisms (GCM) 10K type strain sequencing project: providing services to taxonomists for standard genome sequencing and annotation.</title>
        <authorList>
            <consortium name="The Broad Institute Genomics Platform"/>
            <consortium name="The Broad Institute Genome Sequencing Center for Infectious Disease"/>
            <person name="Wu L."/>
            <person name="Ma J."/>
        </authorList>
    </citation>
    <scope>NUCLEOTIDE SEQUENCE [LARGE SCALE GENOMIC DNA]</scope>
    <source>
        <strain evidence="12">CGMCC 1.15928</strain>
    </source>
</reference>
<dbReference type="Pfam" id="PF18755">
    <property type="entry name" value="RAMA"/>
    <property type="match status" value="1"/>
</dbReference>
<evidence type="ECO:0000256" key="7">
    <source>
        <dbReference type="ARBA" id="ARBA00047942"/>
    </source>
</evidence>
<evidence type="ECO:0000256" key="4">
    <source>
        <dbReference type="ARBA" id="ARBA00022691"/>
    </source>
</evidence>
<evidence type="ECO:0000313" key="12">
    <source>
        <dbReference type="Proteomes" id="UP000628854"/>
    </source>
</evidence>
<name>A0ABQ1JAC9_9PROT</name>
<evidence type="ECO:0000256" key="5">
    <source>
        <dbReference type="ARBA" id="ARBA00022705"/>
    </source>
</evidence>
<dbReference type="Pfam" id="PF01555">
    <property type="entry name" value="N6_N4_Mtase"/>
    <property type="match status" value="1"/>
</dbReference>
<keyword evidence="2 11" id="KW-0489">Methyltransferase</keyword>
<keyword evidence="6" id="KW-0238">DNA-binding</keyword>